<dbReference type="PANTHER" id="PTHR30537:SF5">
    <property type="entry name" value="HTH-TYPE TRANSCRIPTIONAL ACTIVATOR TTDR-RELATED"/>
    <property type="match status" value="1"/>
</dbReference>
<evidence type="ECO:0000313" key="7">
    <source>
        <dbReference type="EMBL" id="ALV28049.1"/>
    </source>
</evidence>
<dbReference type="Gene3D" id="3.40.190.290">
    <property type="match status" value="1"/>
</dbReference>
<evidence type="ECO:0000313" key="8">
    <source>
        <dbReference type="Proteomes" id="UP000064921"/>
    </source>
</evidence>
<dbReference type="EMBL" id="CP013068">
    <property type="protein sequence ID" value="ALV28049.1"/>
    <property type="molecule type" value="Genomic_DNA"/>
</dbReference>
<dbReference type="InterPro" id="IPR005119">
    <property type="entry name" value="LysR_subst-bd"/>
</dbReference>
<feature type="domain" description="HTH lysR-type" evidence="6">
    <location>
        <begin position="2"/>
        <end position="59"/>
    </location>
</feature>
<evidence type="ECO:0000259" key="6">
    <source>
        <dbReference type="PROSITE" id="PS50931"/>
    </source>
</evidence>
<dbReference type="Proteomes" id="UP000064921">
    <property type="component" value="Chromosome"/>
</dbReference>
<comment type="similarity">
    <text evidence="1">Belongs to the LysR transcriptional regulatory family.</text>
</comment>
<dbReference type="Gene3D" id="3.40.190.10">
    <property type="entry name" value="Periplasmic binding protein-like II"/>
    <property type="match status" value="2"/>
</dbReference>
<dbReference type="SUPFAM" id="SSF46785">
    <property type="entry name" value="Winged helix' DNA-binding domain"/>
    <property type="match status" value="1"/>
</dbReference>
<dbReference type="InterPro" id="IPR006059">
    <property type="entry name" value="SBP"/>
</dbReference>
<protein>
    <recommendedName>
        <fullName evidence="6">HTH lysR-type domain-containing protein</fullName>
    </recommendedName>
</protein>
<evidence type="ECO:0000256" key="5">
    <source>
        <dbReference type="ARBA" id="ARBA00023163"/>
    </source>
</evidence>
<dbReference type="InterPro" id="IPR058163">
    <property type="entry name" value="LysR-type_TF_proteobact-type"/>
</dbReference>
<name>A0A0U3E932_9HYPH</name>
<dbReference type="Pfam" id="PF13416">
    <property type="entry name" value="SBP_bac_8"/>
    <property type="match status" value="1"/>
</dbReference>
<dbReference type="Pfam" id="PF03466">
    <property type="entry name" value="LysR_substrate"/>
    <property type="match status" value="1"/>
</dbReference>
<keyword evidence="8" id="KW-1185">Reference proteome</keyword>
<keyword evidence="3" id="KW-0805">Transcription regulation</keyword>
<dbReference type="STRING" id="121719.APZ00_14060"/>
<dbReference type="SUPFAM" id="SSF53850">
    <property type="entry name" value="Periplasmic binding protein-like II"/>
    <property type="match status" value="2"/>
</dbReference>
<reference evidence="7 8" key="1">
    <citation type="submission" date="2015-10" db="EMBL/GenBank/DDBJ databases">
        <title>The world's first case of liver abscess caused by Pannonibacter phragmitetus.</title>
        <authorList>
            <person name="Ming D."/>
            <person name="Wang M."/>
            <person name="Zhou Y."/>
            <person name="Jiang T."/>
            <person name="Hu S."/>
        </authorList>
    </citation>
    <scope>NUCLEOTIDE SEQUENCE [LARGE SCALE GENOMIC DNA]</scope>
    <source>
        <strain evidence="7 8">31801</strain>
    </source>
</reference>
<dbReference type="RefSeq" id="WP_058899305.1">
    <property type="nucleotide sequence ID" value="NZ_CP013068.1"/>
</dbReference>
<evidence type="ECO:0000256" key="3">
    <source>
        <dbReference type="ARBA" id="ARBA00023015"/>
    </source>
</evidence>
<keyword evidence="4" id="KW-0238">DNA-binding</keyword>
<organism evidence="7 8">
    <name type="scientific">Pannonibacter phragmitetus</name>
    <dbReference type="NCBI Taxonomy" id="121719"/>
    <lineage>
        <taxon>Bacteria</taxon>
        <taxon>Pseudomonadati</taxon>
        <taxon>Pseudomonadota</taxon>
        <taxon>Alphaproteobacteria</taxon>
        <taxon>Hyphomicrobiales</taxon>
        <taxon>Stappiaceae</taxon>
        <taxon>Pannonibacter</taxon>
    </lineage>
</organism>
<dbReference type="InterPro" id="IPR036390">
    <property type="entry name" value="WH_DNA-bd_sf"/>
</dbReference>
<dbReference type="PROSITE" id="PS50931">
    <property type="entry name" value="HTH_LYSR"/>
    <property type="match status" value="1"/>
</dbReference>
<dbReference type="PANTHER" id="PTHR30537">
    <property type="entry name" value="HTH-TYPE TRANSCRIPTIONAL REGULATOR"/>
    <property type="match status" value="1"/>
</dbReference>
<dbReference type="GO" id="GO:0006351">
    <property type="term" value="P:DNA-templated transcription"/>
    <property type="evidence" value="ECO:0007669"/>
    <property type="project" value="TreeGrafter"/>
</dbReference>
<evidence type="ECO:0000256" key="2">
    <source>
        <dbReference type="ARBA" id="ARBA00022764"/>
    </source>
</evidence>
<dbReference type="InterPro" id="IPR036388">
    <property type="entry name" value="WH-like_DNA-bd_sf"/>
</dbReference>
<accession>A0A0U3E932</accession>
<dbReference type="InterPro" id="IPR000847">
    <property type="entry name" value="LysR_HTH_N"/>
</dbReference>
<gene>
    <name evidence="7" type="ORF">APZ00_14060</name>
</gene>
<dbReference type="Pfam" id="PF00126">
    <property type="entry name" value="HTH_1"/>
    <property type="match status" value="1"/>
</dbReference>
<dbReference type="AlphaFoldDB" id="A0A0U3E932"/>
<dbReference type="KEGG" id="pphr:APZ00_14060"/>
<evidence type="ECO:0000256" key="4">
    <source>
        <dbReference type="ARBA" id="ARBA00023125"/>
    </source>
</evidence>
<sequence>MLDLNDLRLFVHIVEHQGILRAGRALQLPKSTMSRRLAALEEQLKARLVIRSGDEFRLTAAGEEAYRLGLAMVEAAQHAEDRLMRSTDAISGRVSINVSPLLASSLGLYIAAMTQAHPGLDLVVDVADRVLDQTSDTSDLYLYAHHWPLRDSPLIQRRICRNPLLLVASPDVAARVAGAPGPASLDFPDVFVHGLDAGTASWSFQSEAGEAEILSCTPRLTTTNVEVLLSLALSGAGLVLLPEFAARTAVREGALVPVIPGWVGPALTMTLLSPPRRLMNTTLRRVADELGAYVKTVILQGNQPVPNPGWGVLKPGRVHFMELSSASPSEGLRADESGVATLTLAESEIAMRPFLKAFGVAAMTVTTAISLPAAAEDAPGPLVLYTNDFEGVITERFEADTGRQIDVVQMSGGEILARIAAEAANPQWDVLIFNGSYSFKMLDGQNQLLRGVEPANIGNLNETGRTYLPENRSWFPIGMAASCVMLYRTDRIGNPPAKFSDLADSRFNGKFGMADPAIAAPAYPCVAEFFHSLGKDNAEAYFTSLFDNGMRVFRTNGPVGRAIVSGELDLALITSQVAYSLKAAGEAPVEVVWPEEGAPGVVRGVGIQASTKRSEAARTFVEWLLKPETQTYLSQAAAADGLFEPTVEGATRRADGPAEGAVYRVAPDDFSVANEAEIKTWFADRALQ</sequence>
<proteinExistence type="inferred from homology"/>
<keyword evidence="5" id="KW-0804">Transcription</keyword>
<keyword evidence="2" id="KW-0574">Periplasm</keyword>
<dbReference type="GO" id="GO:0043565">
    <property type="term" value="F:sequence-specific DNA binding"/>
    <property type="evidence" value="ECO:0007669"/>
    <property type="project" value="TreeGrafter"/>
</dbReference>
<dbReference type="Gene3D" id="1.10.10.10">
    <property type="entry name" value="Winged helix-like DNA-binding domain superfamily/Winged helix DNA-binding domain"/>
    <property type="match status" value="1"/>
</dbReference>
<evidence type="ECO:0000256" key="1">
    <source>
        <dbReference type="ARBA" id="ARBA00009437"/>
    </source>
</evidence>
<dbReference type="GO" id="GO:0003700">
    <property type="term" value="F:DNA-binding transcription factor activity"/>
    <property type="evidence" value="ECO:0007669"/>
    <property type="project" value="InterPro"/>
</dbReference>